<proteinExistence type="predicted"/>
<reference evidence="1" key="1">
    <citation type="journal article" date="2023" name="Plant Biotechnol. J.">
        <title>Chromosome-level wild Hevea brasiliensis genome provides new tools for genomic-assisted breeding and valuable loci to elevate rubber yield.</title>
        <authorList>
            <person name="Cheng H."/>
            <person name="Song X."/>
            <person name="Hu Y."/>
            <person name="Wu T."/>
            <person name="Yang Q."/>
            <person name="An Z."/>
            <person name="Feng S."/>
            <person name="Deng Z."/>
            <person name="Wu W."/>
            <person name="Zeng X."/>
            <person name="Tu M."/>
            <person name="Wang X."/>
            <person name="Huang H."/>
        </authorList>
    </citation>
    <scope>NUCLEOTIDE SEQUENCE</scope>
    <source>
        <strain evidence="1">MT/VB/25A 57/8</strain>
    </source>
</reference>
<accession>A0ABQ9N4R0</accession>
<gene>
    <name evidence="1" type="ORF">P3X46_005734</name>
</gene>
<name>A0ABQ9N4R0_HEVBR</name>
<protein>
    <submittedName>
        <fullName evidence="1">Uncharacterized protein</fullName>
    </submittedName>
</protein>
<comment type="caution">
    <text evidence="1">The sequence shown here is derived from an EMBL/GenBank/DDBJ whole genome shotgun (WGS) entry which is preliminary data.</text>
</comment>
<keyword evidence="2" id="KW-1185">Reference proteome</keyword>
<evidence type="ECO:0000313" key="2">
    <source>
        <dbReference type="Proteomes" id="UP001174677"/>
    </source>
</evidence>
<dbReference type="EMBL" id="JARPOI010000003">
    <property type="protein sequence ID" value="KAJ9186205.1"/>
    <property type="molecule type" value="Genomic_DNA"/>
</dbReference>
<sequence>MASSEWSTMFPEYMVNHFLWQGSGHCPIQIIWSWSKSQKCRKGKLFQFECMWLHEKSYSNVVSKAWANASSVYDINDVNGKIKFFSQRCLVVVAEKRHNETKLQELMTREELMWAQRSKV</sequence>
<dbReference type="Proteomes" id="UP001174677">
    <property type="component" value="Chromosome 3"/>
</dbReference>
<organism evidence="1 2">
    <name type="scientific">Hevea brasiliensis</name>
    <name type="common">Para rubber tree</name>
    <name type="synonym">Siphonia brasiliensis</name>
    <dbReference type="NCBI Taxonomy" id="3981"/>
    <lineage>
        <taxon>Eukaryota</taxon>
        <taxon>Viridiplantae</taxon>
        <taxon>Streptophyta</taxon>
        <taxon>Embryophyta</taxon>
        <taxon>Tracheophyta</taxon>
        <taxon>Spermatophyta</taxon>
        <taxon>Magnoliopsida</taxon>
        <taxon>eudicotyledons</taxon>
        <taxon>Gunneridae</taxon>
        <taxon>Pentapetalae</taxon>
        <taxon>rosids</taxon>
        <taxon>fabids</taxon>
        <taxon>Malpighiales</taxon>
        <taxon>Euphorbiaceae</taxon>
        <taxon>Crotonoideae</taxon>
        <taxon>Micrandreae</taxon>
        <taxon>Hevea</taxon>
    </lineage>
</organism>
<evidence type="ECO:0000313" key="1">
    <source>
        <dbReference type="EMBL" id="KAJ9186205.1"/>
    </source>
</evidence>